<evidence type="ECO:0000313" key="3">
    <source>
        <dbReference type="Proteomes" id="UP000257706"/>
    </source>
</evidence>
<dbReference type="EMBL" id="DMAI01000482">
    <property type="protein sequence ID" value="HAE51449.1"/>
    <property type="molecule type" value="Genomic_DNA"/>
</dbReference>
<gene>
    <name evidence="2" type="ORF">DCK97_28960</name>
</gene>
<dbReference type="Proteomes" id="UP000257706">
    <property type="component" value="Unassembled WGS sequence"/>
</dbReference>
<keyword evidence="1" id="KW-0732">Signal</keyword>
<sequence>MALAFCGLAAASLPAAAADGLVIPQPMPGGFNFPTPGYVIGQWVDANDQTAITSHGWEIWQAMTQPAGQNNLPVWDTWVSEAQIFGQTSKTGTKAAAETDALGAVQGQLERGVALPQLRPLRIPRQFSHTPHGRNALAATASQGSVIVETERFNDATAIFVSTPQVTPYGTFKVNNGSSLQAYAAAFPANTSTAARAVRDFPETGMETKPVFGYVKASTPTAVPYWQGTGAVNTDNDPAQGYYVQNWNDCVIVDPSNTATSGMTKLSAAPTPGSFFQDPQLSCSSYYTAPIGMFYAFAMTAAQAQGFANANVAAGDMALLVAMHVSTKEQDPWTWQTFYWQGTSEFETSEGPGSMTGQPAALAAPWNAYAMCTAYSQQVNGQMLVCYNPYLETNPGIPSGITSNCMTCHGMAAVYPAGSQSQTPSYPANYDQPVAFDDPTLFGNAMKTDFSWSMADQVFD</sequence>
<evidence type="ECO:0008006" key="4">
    <source>
        <dbReference type="Google" id="ProtNLM"/>
    </source>
</evidence>
<evidence type="ECO:0000256" key="1">
    <source>
        <dbReference type="SAM" id="SignalP"/>
    </source>
</evidence>
<proteinExistence type="predicted"/>
<accession>A0A3B9IW42</accession>
<feature type="chain" id="PRO_5017556830" description="Cytochrome c family protein" evidence="1">
    <location>
        <begin position="18"/>
        <end position="460"/>
    </location>
</feature>
<comment type="caution">
    <text evidence="2">The sequence shown here is derived from an EMBL/GenBank/DDBJ whole genome shotgun (WGS) entry which is preliminary data.</text>
</comment>
<dbReference type="AlphaFoldDB" id="A0A3B9IW42"/>
<evidence type="ECO:0000313" key="2">
    <source>
        <dbReference type="EMBL" id="HAE51449.1"/>
    </source>
</evidence>
<reference evidence="2 3" key="1">
    <citation type="journal article" date="2018" name="Nat. Biotechnol.">
        <title>A standardized bacterial taxonomy based on genome phylogeny substantially revises the tree of life.</title>
        <authorList>
            <person name="Parks D.H."/>
            <person name="Chuvochina M."/>
            <person name="Waite D.W."/>
            <person name="Rinke C."/>
            <person name="Skarshewski A."/>
            <person name="Chaumeil P.A."/>
            <person name="Hugenholtz P."/>
        </authorList>
    </citation>
    <scope>NUCLEOTIDE SEQUENCE [LARGE SCALE GENOMIC DNA]</scope>
    <source>
        <strain evidence="2">UBA8739</strain>
    </source>
</reference>
<protein>
    <recommendedName>
        <fullName evidence="4">Cytochrome c family protein</fullName>
    </recommendedName>
</protein>
<organism evidence="2 3">
    <name type="scientific">Tistrella mobilis</name>
    <dbReference type="NCBI Taxonomy" id="171437"/>
    <lineage>
        <taxon>Bacteria</taxon>
        <taxon>Pseudomonadati</taxon>
        <taxon>Pseudomonadota</taxon>
        <taxon>Alphaproteobacteria</taxon>
        <taxon>Geminicoccales</taxon>
        <taxon>Geminicoccaceae</taxon>
        <taxon>Tistrella</taxon>
    </lineage>
</organism>
<name>A0A3B9IW42_9PROT</name>
<feature type="signal peptide" evidence="1">
    <location>
        <begin position="1"/>
        <end position="17"/>
    </location>
</feature>